<dbReference type="PATRIC" id="fig|1415166.3.peg.5085"/>
<sequence length="382" mass="41200">MNESPPPARHPTRLPAVPKVVVCGTSFGRVYLRAAHEDPNVELAGVVSRGSTTSRDYAKSYGVPHYTDVDELPGDIDIACVAVRAGAAGGDGATLSQRLLSRGIHVLQEHLLHPDELADCLRTAREHGVCYRLNSFYPHLRPVRLFLRAAGILRERQRPLHVDATAGGQVVYPLLDIIGRAVGRLRPWTIGEPAPAWPEVTALADPPMPYTALTAVIGGVPVSLRVQNQIHPADPDNHALLLHRIAIAFEGGVLSLADTHGPVLWSPRLHTGRDETGRLLMSGLGTERLAVPSTEILDPAPAPTFRTVFDELWPDSVRIALAQLRSDIADPSRSVSAGQWAVTVTALWQRLTTVMGQPELIRPPAPAPVPLAELIASSGDRT</sequence>
<dbReference type="InterPro" id="IPR000683">
    <property type="entry name" value="Gfo/Idh/MocA-like_OxRdtase_N"/>
</dbReference>
<dbReference type="PANTHER" id="PTHR43377:SF1">
    <property type="entry name" value="BILIVERDIN REDUCTASE A"/>
    <property type="match status" value="1"/>
</dbReference>
<dbReference type="KEGG" id="nno:NONO_c49300"/>
<dbReference type="InterPro" id="IPR036291">
    <property type="entry name" value="NAD(P)-bd_dom_sf"/>
</dbReference>
<dbReference type="Proteomes" id="UP000019150">
    <property type="component" value="Chromosome"/>
</dbReference>
<dbReference type="GO" id="GO:0000166">
    <property type="term" value="F:nucleotide binding"/>
    <property type="evidence" value="ECO:0007669"/>
    <property type="project" value="InterPro"/>
</dbReference>
<dbReference type="Gene3D" id="3.30.360.10">
    <property type="entry name" value="Dihydrodipicolinate Reductase, domain 2"/>
    <property type="match status" value="1"/>
</dbReference>
<dbReference type="NCBIfam" id="TIGR01761">
    <property type="entry name" value="thiaz-red"/>
    <property type="match status" value="1"/>
</dbReference>
<keyword evidence="4" id="KW-1185">Reference proteome</keyword>
<reference evidence="3 4" key="1">
    <citation type="journal article" date="2014" name="Appl. Environ. Microbiol.">
        <title>Insights into the Microbial Degradation of Rubber and Gutta-Percha by Analysis of the Complete Genome of Nocardia nova SH22a.</title>
        <authorList>
            <person name="Luo Q."/>
            <person name="Hiessl S."/>
            <person name="Poehlein A."/>
            <person name="Daniel R."/>
            <person name="Steinbuchel A."/>
        </authorList>
    </citation>
    <scope>NUCLEOTIDE SEQUENCE [LARGE SCALE GENOMIC DNA]</scope>
    <source>
        <strain evidence="3">SH22a</strain>
    </source>
</reference>
<evidence type="ECO:0000259" key="2">
    <source>
        <dbReference type="Pfam" id="PF21390"/>
    </source>
</evidence>
<organism evidence="3 4">
    <name type="scientific">Nocardia nova SH22a</name>
    <dbReference type="NCBI Taxonomy" id="1415166"/>
    <lineage>
        <taxon>Bacteria</taxon>
        <taxon>Bacillati</taxon>
        <taxon>Actinomycetota</taxon>
        <taxon>Actinomycetes</taxon>
        <taxon>Mycobacteriales</taxon>
        <taxon>Nocardiaceae</taxon>
        <taxon>Nocardia</taxon>
    </lineage>
</organism>
<dbReference type="Pfam" id="PF01408">
    <property type="entry name" value="GFO_IDH_MocA"/>
    <property type="match status" value="1"/>
</dbReference>
<dbReference type="SUPFAM" id="SSF51735">
    <property type="entry name" value="NAD(P)-binding Rossmann-fold domains"/>
    <property type="match status" value="1"/>
</dbReference>
<dbReference type="AlphaFoldDB" id="W5TKL3"/>
<evidence type="ECO:0000313" key="4">
    <source>
        <dbReference type="Proteomes" id="UP000019150"/>
    </source>
</evidence>
<dbReference type="Gene3D" id="3.40.50.720">
    <property type="entry name" value="NAD(P)-binding Rossmann-like Domain"/>
    <property type="match status" value="1"/>
</dbReference>
<evidence type="ECO:0000313" key="3">
    <source>
        <dbReference type="EMBL" id="AHH19714.1"/>
    </source>
</evidence>
<dbReference type="eggNOG" id="COG4693">
    <property type="taxonomic scope" value="Bacteria"/>
</dbReference>
<feature type="domain" description="Gfo/Idh/MocA-like oxidoreductase N-terminal" evidence="1">
    <location>
        <begin position="19"/>
        <end position="133"/>
    </location>
</feature>
<evidence type="ECO:0000259" key="1">
    <source>
        <dbReference type="Pfam" id="PF01408"/>
    </source>
</evidence>
<dbReference type="InterPro" id="IPR010091">
    <property type="entry name" value="Thiazolinyl_imide_reductase"/>
</dbReference>
<accession>W5TKL3</accession>
<protein>
    <submittedName>
        <fullName evidence="3">Thiazolinyl imide reductase</fullName>
    </submittedName>
</protein>
<dbReference type="STRING" id="1415166.NONO_c49300"/>
<gene>
    <name evidence="3" type="ORF">NONO_c49300</name>
</gene>
<dbReference type="InterPro" id="IPR048655">
    <property type="entry name" value="Irp3-like_C"/>
</dbReference>
<dbReference type="RefSeq" id="WP_237754946.1">
    <property type="nucleotide sequence ID" value="NZ_CP006850.1"/>
</dbReference>
<dbReference type="PANTHER" id="PTHR43377">
    <property type="entry name" value="BILIVERDIN REDUCTASE A"/>
    <property type="match status" value="1"/>
</dbReference>
<dbReference type="InterPro" id="IPR051450">
    <property type="entry name" value="Gfo/Idh/MocA_Oxidoreductases"/>
</dbReference>
<dbReference type="Pfam" id="PF21390">
    <property type="entry name" value="Irp3-like_C"/>
    <property type="match status" value="1"/>
</dbReference>
<name>W5TKL3_9NOCA</name>
<feature type="domain" description="Thiazolinyl imine reductase-like C-terminal" evidence="2">
    <location>
        <begin position="157"/>
        <end position="266"/>
    </location>
</feature>
<dbReference type="HOGENOM" id="CLU_065125_0_0_11"/>
<proteinExistence type="predicted"/>
<dbReference type="EMBL" id="CP006850">
    <property type="protein sequence ID" value="AHH19714.1"/>
    <property type="molecule type" value="Genomic_DNA"/>
</dbReference>